<dbReference type="EMBL" id="BAAAPZ010000007">
    <property type="protein sequence ID" value="GAA2097562.1"/>
    <property type="molecule type" value="Genomic_DNA"/>
</dbReference>
<dbReference type="Gene3D" id="1.10.357.10">
    <property type="entry name" value="Tetracycline Repressor, domain 2"/>
    <property type="match status" value="1"/>
</dbReference>
<keyword evidence="1 2" id="KW-0238">DNA-binding</keyword>
<dbReference type="Proteomes" id="UP001500984">
    <property type="component" value="Unassembled WGS sequence"/>
</dbReference>
<evidence type="ECO:0000313" key="4">
    <source>
        <dbReference type="EMBL" id="GAA2097562.1"/>
    </source>
</evidence>
<gene>
    <name evidence="4" type="ORF">GCM10009823_18290</name>
</gene>
<evidence type="ECO:0000256" key="1">
    <source>
        <dbReference type="ARBA" id="ARBA00023125"/>
    </source>
</evidence>
<feature type="DNA-binding region" description="H-T-H motif" evidence="2">
    <location>
        <begin position="28"/>
        <end position="47"/>
    </location>
</feature>
<dbReference type="PROSITE" id="PS50977">
    <property type="entry name" value="HTH_TETR_2"/>
    <property type="match status" value="1"/>
</dbReference>
<dbReference type="Pfam" id="PF00440">
    <property type="entry name" value="TetR_N"/>
    <property type="match status" value="1"/>
</dbReference>
<dbReference type="RefSeq" id="WP_291797187.1">
    <property type="nucleotide sequence ID" value="NZ_BAAAPZ010000007.1"/>
</dbReference>
<dbReference type="InterPro" id="IPR041490">
    <property type="entry name" value="KstR2_TetR_C"/>
</dbReference>
<feature type="domain" description="HTH tetR-type" evidence="3">
    <location>
        <begin position="5"/>
        <end position="65"/>
    </location>
</feature>
<dbReference type="SUPFAM" id="SSF46689">
    <property type="entry name" value="Homeodomain-like"/>
    <property type="match status" value="1"/>
</dbReference>
<dbReference type="PANTHER" id="PTHR30055:SF237">
    <property type="entry name" value="TRANSCRIPTIONAL REPRESSOR MCE3R"/>
    <property type="match status" value="1"/>
</dbReference>
<dbReference type="InterPro" id="IPR036271">
    <property type="entry name" value="Tet_transcr_reg_TetR-rel_C_sf"/>
</dbReference>
<accession>A0ABN2WT81</accession>
<name>A0ABN2WT81_9MICO</name>
<evidence type="ECO:0000259" key="3">
    <source>
        <dbReference type="PROSITE" id="PS50977"/>
    </source>
</evidence>
<evidence type="ECO:0000313" key="5">
    <source>
        <dbReference type="Proteomes" id="UP001500984"/>
    </source>
</evidence>
<comment type="caution">
    <text evidence="4">The sequence shown here is derived from an EMBL/GenBank/DDBJ whole genome shotgun (WGS) entry which is preliminary data.</text>
</comment>
<dbReference type="PANTHER" id="PTHR30055">
    <property type="entry name" value="HTH-TYPE TRANSCRIPTIONAL REGULATOR RUTR"/>
    <property type="match status" value="1"/>
</dbReference>
<sequence length="222" mass="25304">MAHAGNGRSEILRAARITFARHGFDGASIRDIAQEAGLSLSALYYYFPSKQDALYELIHNSFVWFSERALRVLEETGDDPVERLSALVRFTVLYRSRFTQVSRVILRDTERLSEDKFAEIRELQRETRNIYSRTVAAGIEAGVFSATSAETSSRAVLSIVNSIPLWFSKDGSLTPKDLEREYLIFSLRLLAYMPEEEELERLLALPIADFDEEEILRNAEGK</sequence>
<keyword evidence="5" id="KW-1185">Reference proteome</keyword>
<dbReference type="PRINTS" id="PR00455">
    <property type="entry name" value="HTHTETR"/>
</dbReference>
<dbReference type="SUPFAM" id="SSF48498">
    <property type="entry name" value="Tetracyclin repressor-like, C-terminal domain"/>
    <property type="match status" value="1"/>
</dbReference>
<organism evidence="4 5">
    <name type="scientific">Brevibacterium salitolerans</name>
    <dbReference type="NCBI Taxonomy" id="1403566"/>
    <lineage>
        <taxon>Bacteria</taxon>
        <taxon>Bacillati</taxon>
        <taxon>Actinomycetota</taxon>
        <taxon>Actinomycetes</taxon>
        <taxon>Micrococcales</taxon>
        <taxon>Brevibacteriaceae</taxon>
        <taxon>Brevibacterium</taxon>
    </lineage>
</organism>
<protein>
    <submittedName>
        <fullName evidence="4">TetR/AcrR family transcriptional regulator</fullName>
    </submittedName>
</protein>
<dbReference type="InterPro" id="IPR001647">
    <property type="entry name" value="HTH_TetR"/>
</dbReference>
<reference evidence="4 5" key="1">
    <citation type="journal article" date="2019" name="Int. J. Syst. Evol. Microbiol.">
        <title>The Global Catalogue of Microorganisms (GCM) 10K type strain sequencing project: providing services to taxonomists for standard genome sequencing and annotation.</title>
        <authorList>
            <consortium name="The Broad Institute Genomics Platform"/>
            <consortium name="The Broad Institute Genome Sequencing Center for Infectious Disease"/>
            <person name="Wu L."/>
            <person name="Ma J."/>
        </authorList>
    </citation>
    <scope>NUCLEOTIDE SEQUENCE [LARGE SCALE GENOMIC DNA]</scope>
    <source>
        <strain evidence="4 5">JCM 15900</strain>
    </source>
</reference>
<dbReference type="Pfam" id="PF17932">
    <property type="entry name" value="TetR_C_24"/>
    <property type="match status" value="1"/>
</dbReference>
<evidence type="ECO:0000256" key="2">
    <source>
        <dbReference type="PROSITE-ProRule" id="PRU00335"/>
    </source>
</evidence>
<proteinExistence type="predicted"/>
<dbReference type="InterPro" id="IPR009057">
    <property type="entry name" value="Homeodomain-like_sf"/>
</dbReference>
<dbReference type="InterPro" id="IPR050109">
    <property type="entry name" value="HTH-type_TetR-like_transc_reg"/>
</dbReference>